<accession>A0A3D9SMP6</accession>
<sequence>MNIEERAERPCVAVSVEAPLREWGRVNALVPEVFAWLAERGIAPAGPLFYRYRVAGDMDAPFVVEVGVPVAEPAEGDDRVLAGTIPAGRYATLTHHGHPDGLYGSITRLQREAADQGLEWAMEGEVLAGCFEFYLTDPEVEPDMDRWSIELAYLIR</sequence>
<organism evidence="2 3">
    <name type="scientific">Thermomonospora umbrina</name>
    <dbReference type="NCBI Taxonomy" id="111806"/>
    <lineage>
        <taxon>Bacteria</taxon>
        <taxon>Bacillati</taxon>
        <taxon>Actinomycetota</taxon>
        <taxon>Actinomycetes</taxon>
        <taxon>Streptosporangiales</taxon>
        <taxon>Thermomonosporaceae</taxon>
        <taxon>Thermomonospora</taxon>
    </lineage>
</organism>
<dbReference type="EMBL" id="QTTT01000001">
    <property type="protein sequence ID" value="REE97007.1"/>
    <property type="molecule type" value="Genomic_DNA"/>
</dbReference>
<dbReference type="RefSeq" id="WP_116022564.1">
    <property type="nucleotide sequence ID" value="NZ_QTTT01000001.1"/>
</dbReference>
<gene>
    <name evidence="2" type="ORF">DFJ69_2462</name>
</gene>
<dbReference type="InterPro" id="IPR011256">
    <property type="entry name" value="Reg_factor_effector_dom_sf"/>
</dbReference>
<dbReference type="Pfam" id="PF06445">
    <property type="entry name" value="GyrI-like"/>
    <property type="match status" value="1"/>
</dbReference>
<evidence type="ECO:0000313" key="2">
    <source>
        <dbReference type="EMBL" id="REE97007.1"/>
    </source>
</evidence>
<dbReference type="SMART" id="SM00871">
    <property type="entry name" value="AraC_E_bind"/>
    <property type="match status" value="1"/>
</dbReference>
<evidence type="ECO:0000259" key="1">
    <source>
        <dbReference type="SMART" id="SM00871"/>
    </source>
</evidence>
<comment type="caution">
    <text evidence="2">The sequence shown here is derived from an EMBL/GenBank/DDBJ whole genome shotgun (WGS) entry which is preliminary data.</text>
</comment>
<dbReference type="InterPro" id="IPR010499">
    <property type="entry name" value="AraC_E-bd"/>
</dbReference>
<dbReference type="AlphaFoldDB" id="A0A3D9SMP6"/>
<evidence type="ECO:0000313" key="3">
    <source>
        <dbReference type="Proteomes" id="UP000256661"/>
    </source>
</evidence>
<keyword evidence="3" id="KW-1185">Reference proteome</keyword>
<protein>
    <submittedName>
        <fullName evidence="2">Effector-binding domain-containing protein</fullName>
    </submittedName>
</protein>
<dbReference type="OrthoDB" id="64208at2"/>
<proteinExistence type="predicted"/>
<dbReference type="InterPro" id="IPR029442">
    <property type="entry name" value="GyrI-like"/>
</dbReference>
<dbReference type="Proteomes" id="UP000256661">
    <property type="component" value="Unassembled WGS sequence"/>
</dbReference>
<dbReference type="SUPFAM" id="SSF55136">
    <property type="entry name" value="Probable bacterial effector-binding domain"/>
    <property type="match status" value="1"/>
</dbReference>
<feature type="domain" description="AraC effector-binding" evidence="1">
    <location>
        <begin position="1"/>
        <end position="156"/>
    </location>
</feature>
<name>A0A3D9SMP6_9ACTN</name>
<reference evidence="2 3" key="1">
    <citation type="submission" date="2018-08" db="EMBL/GenBank/DDBJ databases">
        <title>Sequencing the genomes of 1000 actinobacteria strains.</title>
        <authorList>
            <person name="Klenk H.-P."/>
        </authorList>
    </citation>
    <scope>NUCLEOTIDE SEQUENCE [LARGE SCALE GENOMIC DNA]</scope>
    <source>
        <strain evidence="2 3">DSM 43927</strain>
    </source>
</reference>
<dbReference type="Gene3D" id="3.20.80.10">
    <property type="entry name" value="Regulatory factor, effector binding domain"/>
    <property type="match status" value="1"/>
</dbReference>